<keyword evidence="1" id="KW-0472">Membrane</keyword>
<keyword evidence="1" id="KW-0812">Transmembrane</keyword>
<feature type="transmembrane region" description="Helical" evidence="1">
    <location>
        <begin position="63"/>
        <end position="82"/>
    </location>
</feature>
<name>A0ABQ4BVC9_9ACTN</name>
<evidence type="ECO:0000256" key="1">
    <source>
        <dbReference type="SAM" id="Phobius"/>
    </source>
</evidence>
<protein>
    <recommendedName>
        <fullName evidence="4">Phage abortive infection protein</fullName>
    </recommendedName>
</protein>
<gene>
    <name evidence="2" type="ORF">Air01nite_05590</name>
</gene>
<evidence type="ECO:0000313" key="2">
    <source>
        <dbReference type="EMBL" id="GIF54464.1"/>
    </source>
</evidence>
<dbReference type="Proteomes" id="UP000624325">
    <property type="component" value="Unassembled WGS sequence"/>
</dbReference>
<accession>A0ABQ4BVC9</accession>
<keyword evidence="1" id="KW-1133">Transmembrane helix</keyword>
<dbReference type="EMBL" id="BONC01000002">
    <property type="protein sequence ID" value="GIF54464.1"/>
    <property type="molecule type" value="Genomic_DNA"/>
</dbReference>
<feature type="transmembrane region" description="Helical" evidence="1">
    <location>
        <begin position="20"/>
        <end position="43"/>
    </location>
</feature>
<sequence>MGEPVMGERALWRARRLLSWAVLLLAGVAGALVVGLAASSAIAGTATDADWTVRANVGEAFGLLNAIFSGLALAAVVVTFWMQFTELRSQRAELAVQRDSLVRTQAELHRSAEADLRRLHVDLVKMSIADPDLASVWPKVTDSIERHRQYLYANLILQHNWLQLQISDFSETELQSTFRYLFSSPIIREYWIMTGGVRGRVVVPGTFEHRMTLLGDEVCAEYEHVLRTQHGRHGTMPDWTARTEAAEAA</sequence>
<organism evidence="2 3">
    <name type="scientific">Asanoa iriomotensis</name>
    <dbReference type="NCBI Taxonomy" id="234613"/>
    <lineage>
        <taxon>Bacteria</taxon>
        <taxon>Bacillati</taxon>
        <taxon>Actinomycetota</taxon>
        <taxon>Actinomycetes</taxon>
        <taxon>Micromonosporales</taxon>
        <taxon>Micromonosporaceae</taxon>
        <taxon>Asanoa</taxon>
    </lineage>
</organism>
<keyword evidence="3" id="KW-1185">Reference proteome</keyword>
<evidence type="ECO:0008006" key="4">
    <source>
        <dbReference type="Google" id="ProtNLM"/>
    </source>
</evidence>
<reference evidence="2 3" key="1">
    <citation type="submission" date="2021-01" db="EMBL/GenBank/DDBJ databases">
        <title>Whole genome shotgun sequence of Asanoa iriomotensis NBRC 100142.</title>
        <authorList>
            <person name="Komaki H."/>
            <person name="Tamura T."/>
        </authorList>
    </citation>
    <scope>NUCLEOTIDE SEQUENCE [LARGE SCALE GENOMIC DNA]</scope>
    <source>
        <strain evidence="2 3">NBRC 100142</strain>
    </source>
</reference>
<proteinExistence type="predicted"/>
<dbReference type="InterPro" id="IPR045728">
    <property type="entry name" value="DUF6082"/>
</dbReference>
<comment type="caution">
    <text evidence="2">The sequence shown here is derived from an EMBL/GenBank/DDBJ whole genome shotgun (WGS) entry which is preliminary data.</text>
</comment>
<evidence type="ECO:0000313" key="3">
    <source>
        <dbReference type="Proteomes" id="UP000624325"/>
    </source>
</evidence>
<dbReference type="Pfam" id="PF19560">
    <property type="entry name" value="DUF6082"/>
    <property type="match status" value="1"/>
</dbReference>